<name>A0A1F5VFK7_9BACT</name>
<evidence type="ECO:0000313" key="3">
    <source>
        <dbReference type="Proteomes" id="UP000179251"/>
    </source>
</evidence>
<sequence>MASRKHSFVAGNLYHIYAHSIGDMALFRAEDAYKRFLNVLFAANGKAEMPRFDRSNDLNLVWDIRDGKIKLGKPLIKIVCFCLMPTHFHLILEELDDGNISRYMHRVMVSFSKYYNLKYERRGHVFESKFHSKLLDDNDYLLRAQSYVHLNPQNIKSWRGKEYKYPWSSLQDYSDNNRWGRLLQNDIILSQFKNKREYQKFVEETKPGIDFDLNQVWDI</sequence>
<protein>
    <recommendedName>
        <fullName evidence="1">Transposase IS200-like domain-containing protein</fullName>
    </recommendedName>
</protein>
<evidence type="ECO:0000313" key="2">
    <source>
        <dbReference type="EMBL" id="OGF62028.1"/>
    </source>
</evidence>
<gene>
    <name evidence="2" type="ORF">A2834_01740</name>
</gene>
<evidence type="ECO:0000259" key="1">
    <source>
        <dbReference type="SMART" id="SM01321"/>
    </source>
</evidence>
<dbReference type="SMART" id="SM01321">
    <property type="entry name" value="Y1_Tnp"/>
    <property type="match status" value="1"/>
</dbReference>
<dbReference type="STRING" id="1798325.A2834_01740"/>
<dbReference type="SUPFAM" id="SSF143422">
    <property type="entry name" value="Transposase IS200-like"/>
    <property type="match status" value="1"/>
</dbReference>
<dbReference type="Gene3D" id="3.30.70.1290">
    <property type="entry name" value="Transposase IS200-like"/>
    <property type="match status" value="1"/>
</dbReference>
<dbReference type="PANTHER" id="PTHR34322:SF2">
    <property type="entry name" value="TRANSPOSASE IS200-LIKE DOMAIN-CONTAINING PROTEIN"/>
    <property type="match status" value="1"/>
</dbReference>
<dbReference type="InterPro" id="IPR036515">
    <property type="entry name" value="Transposase_17_sf"/>
</dbReference>
<dbReference type="GO" id="GO:0006313">
    <property type="term" value="P:DNA transposition"/>
    <property type="evidence" value="ECO:0007669"/>
    <property type="project" value="InterPro"/>
</dbReference>
<reference evidence="2 3" key="1">
    <citation type="journal article" date="2016" name="Nat. Commun.">
        <title>Thousands of microbial genomes shed light on interconnected biogeochemical processes in an aquifer system.</title>
        <authorList>
            <person name="Anantharaman K."/>
            <person name="Brown C.T."/>
            <person name="Hug L.A."/>
            <person name="Sharon I."/>
            <person name="Castelle C.J."/>
            <person name="Probst A.J."/>
            <person name="Thomas B.C."/>
            <person name="Singh A."/>
            <person name="Wilkins M.J."/>
            <person name="Karaoz U."/>
            <person name="Brodie E.L."/>
            <person name="Williams K.H."/>
            <person name="Hubbard S.S."/>
            <person name="Banfield J.F."/>
        </authorList>
    </citation>
    <scope>NUCLEOTIDE SEQUENCE [LARGE SCALE GENOMIC DNA]</scope>
</reference>
<dbReference type="PANTHER" id="PTHR34322">
    <property type="entry name" value="TRANSPOSASE, Y1_TNP DOMAIN-CONTAINING"/>
    <property type="match status" value="1"/>
</dbReference>
<feature type="domain" description="Transposase IS200-like" evidence="1">
    <location>
        <begin position="9"/>
        <end position="151"/>
    </location>
</feature>
<dbReference type="AlphaFoldDB" id="A0A1F5VFK7"/>
<dbReference type="Proteomes" id="UP000179251">
    <property type="component" value="Unassembled WGS sequence"/>
</dbReference>
<comment type="caution">
    <text evidence="2">The sequence shown here is derived from an EMBL/GenBank/DDBJ whole genome shotgun (WGS) entry which is preliminary data.</text>
</comment>
<dbReference type="GO" id="GO:0004803">
    <property type="term" value="F:transposase activity"/>
    <property type="evidence" value="ECO:0007669"/>
    <property type="project" value="InterPro"/>
</dbReference>
<dbReference type="EMBL" id="MFHD01000023">
    <property type="protein sequence ID" value="OGF62028.1"/>
    <property type="molecule type" value="Genomic_DNA"/>
</dbReference>
<dbReference type="GO" id="GO:0003677">
    <property type="term" value="F:DNA binding"/>
    <property type="evidence" value="ECO:0007669"/>
    <property type="project" value="InterPro"/>
</dbReference>
<accession>A0A1F5VFK7</accession>
<organism evidence="2 3">
    <name type="scientific">Candidatus Giovannonibacteria bacterium RIFCSPHIGHO2_01_FULL_45_23</name>
    <dbReference type="NCBI Taxonomy" id="1798325"/>
    <lineage>
        <taxon>Bacteria</taxon>
        <taxon>Candidatus Giovannoniibacteriota</taxon>
    </lineage>
</organism>
<dbReference type="InterPro" id="IPR002686">
    <property type="entry name" value="Transposase_17"/>
</dbReference>
<proteinExistence type="predicted"/>